<dbReference type="Proteomes" id="UP000078113">
    <property type="component" value="Unassembled WGS sequence"/>
</dbReference>
<evidence type="ECO:0000256" key="4">
    <source>
        <dbReference type="ARBA" id="ARBA00044746"/>
    </source>
</evidence>
<sequence length="599" mass="65048">MDSIQDLVNLLRQGGADLPSAQIKQLTREFAPQDSELRSQLASSASQDGSDLASHLATELFRLAARSIPQNAESSSKKVDALPQDIEISTYALRLARNVVAGCQGLQNIFWDKIKILESVLSFTTAFAQVHDEIYRPLIRAAGQLLSNLLMANESTQTSFWARYIETGSAELGDAQLIFRQLATSPACRPSLEMLLSILEQSFRDFAEAEHDSSDSPIDELDELSSLTYSLFSHLFARQLFGPMLINVAPVATVPDSEEADVPHNPVTGSQRTLLGLFDAYIYAGADYYGEASHRQAPQENSDVEALLSTFVRLGTHLRSAMTQLPRPPIPGSSASRDIEPPLPGFDARTLIGVPQAIVLVVQCMSEWMVLSSKRVDEAKGEGSDAENLDLFVLAGRRLLERKRGLAKESLVKVDVGSGDPLANHSYNPEDPVGVAISLLREAAAVFPAESPFKSSNATRNSTSSTSRPTDAPEDHVLSHTGASSLSTASPAATQLENAGGPGKMAFTYLKRELVRLVGIVSFVEARGGSESDKEGVRDVQDYVRELGGLFVVLGMTQIDELNPYIREHAVFALRNLLAGNQTSQDLIAQLRKVEEPQS</sequence>
<organism evidence="8 9">
    <name type="scientific">Tilletia walkeri</name>
    <dbReference type="NCBI Taxonomy" id="117179"/>
    <lineage>
        <taxon>Eukaryota</taxon>
        <taxon>Fungi</taxon>
        <taxon>Dikarya</taxon>
        <taxon>Basidiomycota</taxon>
        <taxon>Ustilaginomycotina</taxon>
        <taxon>Exobasidiomycetes</taxon>
        <taxon>Tilletiales</taxon>
        <taxon>Tilletiaceae</taxon>
        <taxon>Tilletia</taxon>
    </lineage>
</organism>
<comment type="similarity">
    <text evidence="1">Belongs to the ataxin-10 family.</text>
</comment>
<dbReference type="InterPro" id="IPR019156">
    <property type="entry name" value="Ataxin-10_domain"/>
</dbReference>
<comment type="function">
    <text evidence="4">May play a role in the regulation of cytokinesis.</text>
</comment>
<dbReference type="Pfam" id="PF09759">
    <property type="entry name" value="Atx10homo_assoc"/>
    <property type="match status" value="1"/>
</dbReference>
<dbReference type="PANTHER" id="PTHR13255:SF0">
    <property type="entry name" value="ATAXIN-10"/>
    <property type="match status" value="1"/>
</dbReference>
<dbReference type="AlphaFoldDB" id="A0A8X7NBG5"/>
<keyword evidence="3" id="KW-0131">Cell cycle</keyword>
<proteinExistence type="inferred from homology"/>
<accession>A0A8X7NBG5</accession>
<dbReference type="GO" id="GO:0051301">
    <property type="term" value="P:cell division"/>
    <property type="evidence" value="ECO:0007669"/>
    <property type="project" value="UniProtKB-KW"/>
</dbReference>
<evidence type="ECO:0000256" key="6">
    <source>
        <dbReference type="SAM" id="MobiDB-lite"/>
    </source>
</evidence>
<evidence type="ECO:0000256" key="3">
    <source>
        <dbReference type="ARBA" id="ARBA00023306"/>
    </source>
</evidence>
<keyword evidence="2" id="KW-0132">Cell division</keyword>
<feature type="domain" description="Ataxin-10" evidence="7">
    <location>
        <begin position="538"/>
        <end position="594"/>
    </location>
</feature>
<feature type="compositionally biased region" description="Low complexity" evidence="6">
    <location>
        <begin position="455"/>
        <end position="468"/>
    </location>
</feature>
<dbReference type="InterPro" id="IPR051374">
    <property type="entry name" value="Ataxin-10/CTR86_families"/>
</dbReference>
<feature type="region of interest" description="Disordered" evidence="6">
    <location>
        <begin position="451"/>
        <end position="489"/>
    </location>
</feature>
<evidence type="ECO:0000256" key="5">
    <source>
        <dbReference type="ARBA" id="ARBA00044801"/>
    </source>
</evidence>
<reference evidence="8" key="2">
    <citation type="journal article" date="2019" name="IMA Fungus">
        <title>Genome sequencing and comparison of five Tilletia species to identify candidate genes for the detection of regulated species infecting wheat.</title>
        <authorList>
            <person name="Nguyen H.D.T."/>
            <person name="Sultana T."/>
            <person name="Kesanakurti P."/>
            <person name="Hambleton S."/>
        </authorList>
    </citation>
    <scope>NUCLEOTIDE SEQUENCE</scope>
    <source>
        <strain evidence="8">DAOMC 236422</strain>
    </source>
</reference>
<gene>
    <name evidence="8" type="ORF">A4X09_0g1471</name>
</gene>
<comment type="caution">
    <text evidence="8">The sequence shown here is derived from an EMBL/GenBank/DDBJ whole genome shotgun (WGS) entry which is preliminary data.</text>
</comment>
<evidence type="ECO:0000313" key="8">
    <source>
        <dbReference type="EMBL" id="KAE8270841.1"/>
    </source>
</evidence>
<evidence type="ECO:0000259" key="7">
    <source>
        <dbReference type="Pfam" id="PF09759"/>
    </source>
</evidence>
<reference evidence="8" key="1">
    <citation type="submission" date="2016-04" db="EMBL/GenBank/DDBJ databases">
        <authorList>
            <person name="Nguyen H.D."/>
            <person name="Samba Siva P."/>
            <person name="Cullis J."/>
            <person name="Levesque C.A."/>
            <person name="Hambleton S."/>
        </authorList>
    </citation>
    <scope>NUCLEOTIDE SEQUENCE</scope>
    <source>
        <strain evidence="8">DAOMC 236422</strain>
    </source>
</reference>
<dbReference type="PANTHER" id="PTHR13255">
    <property type="entry name" value="ATAXIN-10"/>
    <property type="match status" value="1"/>
</dbReference>
<name>A0A8X7NBG5_9BASI</name>
<evidence type="ECO:0000256" key="1">
    <source>
        <dbReference type="ARBA" id="ARBA00008384"/>
    </source>
</evidence>
<protein>
    <recommendedName>
        <fullName evidence="5">Ataxin-10 homolog</fullName>
    </recommendedName>
</protein>
<keyword evidence="9" id="KW-1185">Reference proteome</keyword>
<evidence type="ECO:0000313" key="9">
    <source>
        <dbReference type="Proteomes" id="UP000078113"/>
    </source>
</evidence>
<evidence type="ECO:0000256" key="2">
    <source>
        <dbReference type="ARBA" id="ARBA00022618"/>
    </source>
</evidence>
<dbReference type="EMBL" id="LWDG02000035">
    <property type="protein sequence ID" value="KAE8270841.1"/>
    <property type="molecule type" value="Genomic_DNA"/>
</dbReference>
<dbReference type="GO" id="GO:0005829">
    <property type="term" value="C:cytosol"/>
    <property type="evidence" value="ECO:0007669"/>
    <property type="project" value="TreeGrafter"/>
</dbReference>